<sequence>MKIEIPFSNGTVCGVLIKLNSDAPLPQPHEDGGTVAQNLVLMALAVVQQEFYAITGEAVVPLVSH</sequence>
<organism evidence="1 2">
    <name type="scientific">Paralysiella testudinis</name>
    <dbReference type="NCBI Taxonomy" id="2809020"/>
    <lineage>
        <taxon>Bacteria</taxon>
        <taxon>Pseudomonadati</taxon>
        <taxon>Pseudomonadota</taxon>
        <taxon>Betaproteobacteria</taxon>
        <taxon>Neisseriales</taxon>
        <taxon>Neisseriaceae</taxon>
        <taxon>Paralysiella</taxon>
    </lineage>
</organism>
<keyword evidence="2" id="KW-1185">Reference proteome</keyword>
<dbReference type="Proteomes" id="UP000653156">
    <property type="component" value="Chromosome"/>
</dbReference>
<protein>
    <submittedName>
        <fullName evidence="1">Uncharacterized protein</fullName>
    </submittedName>
</protein>
<accession>A0A892ZR15</accession>
<gene>
    <name evidence="1" type="ORF">JQU52_01130</name>
</gene>
<name>A0A892ZR15_9NEIS</name>
<evidence type="ECO:0000313" key="2">
    <source>
        <dbReference type="Proteomes" id="UP000653156"/>
    </source>
</evidence>
<dbReference type="AlphaFoldDB" id="A0A892ZR15"/>
<dbReference type="KEGG" id="ptes:JQU52_01130"/>
<reference evidence="1" key="1">
    <citation type="submission" date="2021-02" db="EMBL/GenBank/DDBJ databases">
        <title>Neisseriaceae sp. 26B isolated from the cloaca of a Common Toad-headed Turtle (Mesoclemmys nasuta).</title>
        <authorList>
            <person name="Spergser J."/>
            <person name="Busse H.-J."/>
        </authorList>
    </citation>
    <scope>NUCLEOTIDE SEQUENCE</scope>
    <source>
        <strain evidence="1">26B</strain>
    </source>
</reference>
<dbReference type="EMBL" id="CP069798">
    <property type="protein sequence ID" value="QRQ83219.1"/>
    <property type="molecule type" value="Genomic_DNA"/>
</dbReference>
<evidence type="ECO:0000313" key="1">
    <source>
        <dbReference type="EMBL" id="QRQ83219.1"/>
    </source>
</evidence>
<proteinExistence type="predicted"/>